<organism evidence="2">
    <name type="scientific">marine sediment metagenome</name>
    <dbReference type="NCBI Taxonomy" id="412755"/>
    <lineage>
        <taxon>unclassified sequences</taxon>
        <taxon>metagenomes</taxon>
        <taxon>ecological metagenomes</taxon>
    </lineage>
</organism>
<sequence length="116" mass="11931">IISDSAVVAAEILDKHVRRRRGWTTLPAGLFESCKFIIDHAIGRAKIKVEHSGAVLTYGEVAKSAEGLAKKGRDVLADAEAISDGYAGSDGDSSPAAPAPAPAAPADQPASKLPDV</sequence>
<feature type="compositionally biased region" description="Low complexity" evidence="1">
    <location>
        <begin position="104"/>
        <end position="116"/>
    </location>
</feature>
<feature type="non-terminal residue" evidence="2">
    <location>
        <position position="1"/>
    </location>
</feature>
<feature type="compositionally biased region" description="Low complexity" evidence="1">
    <location>
        <begin position="84"/>
        <end position="96"/>
    </location>
</feature>
<gene>
    <name evidence="2" type="ORF">LCGC14_2390420</name>
</gene>
<dbReference type="EMBL" id="LAZR01035660">
    <property type="protein sequence ID" value="KKL26922.1"/>
    <property type="molecule type" value="Genomic_DNA"/>
</dbReference>
<dbReference type="AlphaFoldDB" id="A0A0F9CKE4"/>
<comment type="caution">
    <text evidence="2">The sequence shown here is derived from an EMBL/GenBank/DDBJ whole genome shotgun (WGS) entry which is preliminary data.</text>
</comment>
<name>A0A0F9CKE4_9ZZZZ</name>
<protein>
    <submittedName>
        <fullName evidence="2">Uncharacterized protein</fullName>
    </submittedName>
</protein>
<feature type="region of interest" description="Disordered" evidence="1">
    <location>
        <begin position="84"/>
        <end position="116"/>
    </location>
</feature>
<reference evidence="2" key="1">
    <citation type="journal article" date="2015" name="Nature">
        <title>Complex archaea that bridge the gap between prokaryotes and eukaryotes.</title>
        <authorList>
            <person name="Spang A."/>
            <person name="Saw J.H."/>
            <person name="Jorgensen S.L."/>
            <person name="Zaremba-Niedzwiedzka K."/>
            <person name="Martijn J."/>
            <person name="Lind A.E."/>
            <person name="van Eijk R."/>
            <person name="Schleper C."/>
            <person name="Guy L."/>
            <person name="Ettema T.J."/>
        </authorList>
    </citation>
    <scope>NUCLEOTIDE SEQUENCE</scope>
</reference>
<proteinExistence type="predicted"/>
<evidence type="ECO:0000256" key="1">
    <source>
        <dbReference type="SAM" id="MobiDB-lite"/>
    </source>
</evidence>
<evidence type="ECO:0000313" key="2">
    <source>
        <dbReference type="EMBL" id="KKL26922.1"/>
    </source>
</evidence>
<accession>A0A0F9CKE4</accession>